<keyword evidence="3 5" id="KW-0949">S-adenosyl-L-methionine</keyword>
<gene>
    <name evidence="5 6" type="primary">rlmH</name>
    <name evidence="6" type="ORF">TA5114_03191</name>
</gene>
<evidence type="ECO:0000256" key="1">
    <source>
        <dbReference type="ARBA" id="ARBA00022603"/>
    </source>
</evidence>
<evidence type="ECO:0000313" key="7">
    <source>
        <dbReference type="Proteomes" id="UP000051184"/>
    </source>
</evidence>
<accession>A0A0P1J0I4</accession>
<evidence type="ECO:0000256" key="2">
    <source>
        <dbReference type="ARBA" id="ARBA00022679"/>
    </source>
</evidence>
<dbReference type="HAMAP" id="MF_00658">
    <property type="entry name" value="23SrRNA_methyltr_H"/>
    <property type="match status" value="1"/>
</dbReference>
<reference evidence="7" key="1">
    <citation type="submission" date="2015-09" db="EMBL/GenBank/DDBJ databases">
        <authorList>
            <person name="Rodrigo-Torres Lidia"/>
            <person name="Arahal R.David."/>
        </authorList>
    </citation>
    <scope>NUCLEOTIDE SEQUENCE [LARGE SCALE GENOMIC DNA]</scope>
    <source>
        <strain evidence="7">CECT 5114</strain>
    </source>
</reference>
<dbReference type="InterPro" id="IPR029028">
    <property type="entry name" value="Alpha/beta_knot_MTases"/>
</dbReference>
<keyword evidence="5" id="KW-0698">rRNA processing</keyword>
<dbReference type="Gene3D" id="3.40.1280.10">
    <property type="match status" value="1"/>
</dbReference>
<dbReference type="AlphaFoldDB" id="A0A0P1J0I4"/>
<dbReference type="SUPFAM" id="SSF75217">
    <property type="entry name" value="alpha/beta knot"/>
    <property type="match status" value="1"/>
</dbReference>
<dbReference type="PANTHER" id="PTHR33603">
    <property type="entry name" value="METHYLTRANSFERASE"/>
    <property type="match status" value="1"/>
</dbReference>
<dbReference type="PIRSF" id="PIRSF004505">
    <property type="entry name" value="MT_bac"/>
    <property type="match status" value="1"/>
</dbReference>
<dbReference type="GO" id="GO:0070038">
    <property type="term" value="F:rRNA (pseudouridine-N3-)-methyltransferase activity"/>
    <property type="evidence" value="ECO:0007669"/>
    <property type="project" value="UniProtKB-UniRule"/>
</dbReference>
<proteinExistence type="inferred from homology"/>
<dbReference type="EC" id="2.1.1.177" evidence="5"/>
<dbReference type="EMBL" id="CYUE01000022">
    <property type="protein sequence ID" value="CUK27363.1"/>
    <property type="molecule type" value="Genomic_DNA"/>
</dbReference>
<comment type="function">
    <text evidence="5">Specifically methylates the pseudouridine at position 1915 (m3Psi1915) in 23S rRNA.</text>
</comment>
<dbReference type="InterPro" id="IPR029026">
    <property type="entry name" value="tRNA_m1G_MTases_N"/>
</dbReference>
<dbReference type="GO" id="GO:0005737">
    <property type="term" value="C:cytoplasm"/>
    <property type="evidence" value="ECO:0007669"/>
    <property type="project" value="UniProtKB-SubCell"/>
</dbReference>
<name>A0A0P1J0I4_9RHOB</name>
<keyword evidence="1 5" id="KW-0489">Methyltransferase</keyword>
<protein>
    <recommendedName>
        <fullName evidence="5">Ribosomal RNA large subunit methyltransferase H</fullName>
        <ecNumber evidence="5">2.1.1.177</ecNumber>
    </recommendedName>
    <alternativeName>
        <fullName evidence="5">23S rRNA (pseudouridine1915-N3)-methyltransferase</fullName>
    </alternativeName>
    <alternativeName>
        <fullName evidence="5">23S rRNA m3Psi1915 methyltransferase</fullName>
    </alternativeName>
    <alternativeName>
        <fullName evidence="5">rRNA (pseudouridine-N3-)-methyltransferase RlmH</fullName>
    </alternativeName>
</protein>
<comment type="subcellular location">
    <subcellularLocation>
        <location evidence="5">Cytoplasm</location>
    </subcellularLocation>
</comment>
<comment type="catalytic activity">
    <reaction evidence="5">
        <text>pseudouridine(1915) in 23S rRNA + S-adenosyl-L-methionine = N(3)-methylpseudouridine(1915) in 23S rRNA + S-adenosyl-L-homocysteine + H(+)</text>
        <dbReference type="Rhea" id="RHEA:42752"/>
        <dbReference type="Rhea" id="RHEA-COMP:10221"/>
        <dbReference type="Rhea" id="RHEA-COMP:10222"/>
        <dbReference type="ChEBI" id="CHEBI:15378"/>
        <dbReference type="ChEBI" id="CHEBI:57856"/>
        <dbReference type="ChEBI" id="CHEBI:59789"/>
        <dbReference type="ChEBI" id="CHEBI:65314"/>
        <dbReference type="ChEBI" id="CHEBI:74486"/>
        <dbReference type="EC" id="2.1.1.177"/>
    </reaction>
</comment>
<evidence type="ECO:0000256" key="3">
    <source>
        <dbReference type="ARBA" id="ARBA00022691"/>
    </source>
</evidence>
<dbReference type="Proteomes" id="UP000051184">
    <property type="component" value="Unassembled WGS sequence"/>
</dbReference>
<evidence type="ECO:0000313" key="6">
    <source>
        <dbReference type="EMBL" id="CUK27363.1"/>
    </source>
</evidence>
<comment type="subunit">
    <text evidence="5">Homodimer.</text>
</comment>
<evidence type="ECO:0000256" key="5">
    <source>
        <dbReference type="HAMAP-Rule" id="MF_00658"/>
    </source>
</evidence>
<dbReference type="CDD" id="cd18081">
    <property type="entry name" value="RlmH-like"/>
    <property type="match status" value="1"/>
</dbReference>
<organism evidence="6 7">
    <name type="scientific">Cognatishimia activa</name>
    <dbReference type="NCBI Taxonomy" id="1715691"/>
    <lineage>
        <taxon>Bacteria</taxon>
        <taxon>Pseudomonadati</taxon>
        <taxon>Pseudomonadota</taxon>
        <taxon>Alphaproteobacteria</taxon>
        <taxon>Rhodobacterales</taxon>
        <taxon>Paracoccaceae</taxon>
        <taxon>Cognatishimia</taxon>
    </lineage>
</organism>
<dbReference type="InterPro" id="IPR003742">
    <property type="entry name" value="RlmH-like"/>
</dbReference>
<keyword evidence="7" id="KW-1185">Reference proteome</keyword>
<dbReference type="NCBIfam" id="NF000989">
    <property type="entry name" value="PRK00103.2-3"/>
    <property type="match status" value="1"/>
</dbReference>
<dbReference type="NCBIfam" id="NF000988">
    <property type="entry name" value="PRK00103.2-2"/>
    <property type="match status" value="1"/>
</dbReference>
<dbReference type="PANTHER" id="PTHR33603:SF1">
    <property type="entry name" value="RIBOSOMAL RNA LARGE SUBUNIT METHYLTRANSFERASE H"/>
    <property type="match status" value="1"/>
</dbReference>
<keyword evidence="2 5" id="KW-0808">Transferase</keyword>
<comment type="caution">
    <text evidence="5">Lacks conserved residue(s) required for the propagation of feature annotation.</text>
</comment>
<keyword evidence="5" id="KW-0963">Cytoplasm</keyword>
<feature type="binding site" evidence="5">
    <location>
        <begin position="125"/>
        <end position="130"/>
    </location>
    <ligand>
        <name>S-adenosyl-L-methionine</name>
        <dbReference type="ChEBI" id="CHEBI:59789"/>
    </ligand>
</feature>
<evidence type="ECO:0000256" key="4">
    <source>
        <dbReference type="ARBA" id="ARBA00038303"/>
    </source>
</evidence>
<dbReference type="Pfam" id="PF02590">
    <property type="entry name" value="SPOUT_MTase"/>
    <property type="match status" value="1"/>
</dbReference>
<feature type="binding site" evidence="5">
    <location>
        <position position="106"/>
    </location>
    <ligand>
        <name>S-adenosyl-L-methionine</name>
        <dbReference type="ChEBI" id="CHEBI:59789"/>
    </ligand>
</feature>
<comment type="similarity">
    <text evidence="4 5">Belongs to the RNA methyltransferase RlmH family.</text>
</comment>
<dbReference type="STRING" id="1715691.TA5113_00628"/>
<sequence length="158" mass="17129">MAMRVHICAVGRLRSGPERDLLDDYLSRFDKTGRALGLGPVKVHEVEDRKGGGMGAEAKLLEGVLPKGAVICTMDERGKVMSSPEFAQTLARRRDNGASDLAFVIGGADGIDPSLRGQADFSISFGQMVWPHMLVRVMLSEQLYRAASILSGSPYHRA</sequence>